<dbReference type="Proteomes" id="UP000035909">
    <property type="component" value="Unassembled WGS sequence"/>
</dbReference>
<sequence length="163" mass="17884">MKISRWIILLAVSLSAACMGNLYSKPTPSTSEDVATLSEQYVKATRAGMWDFTAVIPSKVIHPKDGYIDYERLWCLDKSVGSVDDYLSLIEKVCELRSGAMQGEWCVGVRSGLPLFSATMEYSGAQCTGGDPAAVIHTLEPISSPSAFEWRLFAEMMGFKKPS</sequence>
<dbReference type="RefSeq" id="WP_047884804.1">
    <property type="nucleotide sequence ID" value="NZ_CP071326.1"/>
</dbReference>
<dbReference type="PROSITE" id="PS51257">
    <property type="entry name" value="PROKAR_LIPOPROTEIN"/>
    <property type="match status" value="1"/>
</dbReference>
<name>A0A0J1K8D8_9GAMM</name>
<comment type="caution">
    <text evidence="2">The sequence shown here is derived from an EMBL/GenBank/DDBJ whole genome shotgun (WGS) entry which is preliminary data.</text>
</comment>
<feature type="signal peptide" evidence="1">
    <location>
        <begin position="1"/>
        <end position="24"/>
    </location>
</feature>
<evidence type="ECO:0008006" key="4">
    <source>
        <dbReference type="Google" id="ProtNLM"/>
    </source>
</evidence>
<proteinExistence type="predicted"/>
<evidence type="ECO:0000313" key="2">
    <source>
        <dbReference type="EMBL" id="KLV10632.1"/>
    </source>
</evidence>
<dbReference type="AlphaFoldDB" id="A0A0J1K8D8"/>
<organism evidence="2 3">
    <name type="scientific">Photobacterium ganghwense</name>
    <dbReference type="NCBI Taxonomy" id="320778"/>
    <lineage>
        <taxon>Bacteria</taxon>
        <taxon>Pseudomonadati</taxon>
        <taxon>Pseudomonadota</taxon>
        <taxon>Gammaproteobacteria</taxon>
        <taxon>Vibrionales</taxon>
        <taxon>Vibrionaceae</taxon>
        <taxon>Photobacterium</taxon>
    </lineage>
</organism>
<dbReference type="PATRIC" id="fig|320778.3.peg.1302"/>
<feature type="chain" id="PRO_5005253952" description="Lipoprotein" evidence="1">
    <location>
        <begin position="25"/>
        <end position="163"/>
    </location>
</feature>
<dbReference type="OrthoDB" id="5814213at2"/>
<protein>
    <recommendedName>
        <fullName evidence="4">Lipoprotein</fullName>
    </recommendedName>
</protein>
<evidence type="ECO:0000256" key="1">
    <source>
        <dbReference type="SAM" id="SignalP"/>
    </source>
</evidence>
<reference evidence="2 3" key="1">
    <citation type="submission" date="2015-05" db="EMBL/GenBank/DDBJ databases">
        <title>Photobacterium galathea sp. nov.</title>
        <authorList>
            <person name="Machado H."/>
            <person name="Gram L."/>
        </authorList>
    </citation>
    <scope>NUCLEOTIDE SEQUENCE [LARGE SCALE GENOMIC DNA]</scope>
    <source>
        <strain evidence="2 3">DSM 22954</strain>
    </source>
</reference>
<gene>
    <name evidence="2" type="ORF">ABT57_06035</name>
</gene>
<evidence type="ECO:0000313" key="3">
    <source>
        <dbReference type="Proteomes" id="UP000035909"/>
    </source>
</evidence>
<keyword evidence="3" id="KW-1185">Reference proteome</keyword>
<dbReference type="EMBL" id="LDOU01000006">
    <property type="protein sequence ID" value="KLV10632.1"/>
    <property type="molecule type" value="Genomic_DNA"/>
</dbReference>
<keyword evidence="1" id="KW-0732">Signal</keyword>
<accession>A0A0J1K8D8</accession>